<dbReference type="OrthoDB" id="10259640at2759"/>
<feature type="compositionally biased region" description="Basic and acidic residues" evidence="8">
    <location>
        <begin position="483"/>
        <end position="496"/>
    </location>
</feature>
<evidence type="ECO:0000256" key="3">
    <source>
        <dbReference type="ARBA" id="ARBA00022806"/>
    </source>
</evidence>
<gene>
    <name evidence="11" type="ORF">BOVATA_021470</name>
</gene>
<dbReference type="VEuPathDB" id="PiroplasmaDB:BOVATA_021470"/>
<dbReference type="Gene3D" id="3.40.50.300">
    <property type="entry name" value="P-loop containing nucleotide triphosphate hydrolases"/>
    <property type="match status" value="2"/>
</dbReference>
<feature type="compositionally biased region" description="Polar residues" evidence="8">
    <location>
        <begin position="542"/>
        <end position="557"/>
    </location>
</feature>
<evidence type="ECO:0000256" key="6">
    <source>
        <dbReference type="RuleBase" id="RU000492"/>
    </source>
</evidence>
<dbReference type="InterPro" id="IPR001650">
    <property type="entry name" value="Helicase_C-like"/>
</dbReference>
<reference evidence="11 12" key="1">
    <citation type="journal article" date="2017" name="BMC Genomics">
        <title>Whole-genome assembly of Babesia ovata and comparative genomics between closely related pathogens.</title>
        <authorList>
            <person name="Yamagishi J."/>
            <person name="Asada M."/>
            <person name="Hakimi H."/>
            <person name="Tanaka T.Q."/>
            <person name="Sugimoto C."/>
            <person name="Kawazu S."/>
        </authorList>
    </citation>
    <scope>NUCLEOTIDE SEQUENCE [LARGE SCALE GENOMIC DNA]</scope>
    <source>
        <strain evidence="11 12">Miyake</strain>
    </source>
</reference>
<dbReference type="Proteomes" id="UP000236319">
    <property type="component" value="Unassembled WGS sequence"/>
</dbReference>
<accession>A0A2H6KCE8</accession>
<dbReference type="SUPFAM" id="SSF52540">
    <property type="entry name" value="P-loop containing nucleoside triphosphate hydrolases"/>
    <property type="match status" value="2"/>
</dbReference>
<dbReference type="SMART" id="SM00487">
    <property type="entry name" value="DEXDc"/>
    <property type="match status" value="1"/>
</dbReference>
<evidence type="ECO:0000256" key="1">
    <source>
        <dbReference type="ARBA" id="ARBA00022741"/>
    </source>
</evidence>
<dbReference type="RefSeq" id="XP_028866897.1">
    <property type="nucleotide sequence ID" value="XM_029011064.1"/>
</dbReference>
<feature type="compositionally biased region" description="Basic residues" evidence="8">
    <location>
        <begin position="717"/>
        <end position="726"/>
    </location>
</feature>
<evidence type="ECO:0000259" key="10">
    <source>
        <dbReference type="PROSITE" id="PS51194"/>
    </source>
</evidence>
<keyword evidence="2 6" id="KW-0378">Hydrolase</keyword>
<dbReference type="Pfam" id="PF00270">
    <property type="entry name" value="DEAD"/>
    <property type="match status" value="1"/>
</dbReference>
<feature type="region of interest" description="Disordered" evidence="8">
    <location>
        <begin position="702"/>
        <end position="726"/>
    </location>
</feature>
<dbReference type="InterPro" id="IPR044742">
    <property type="entry name" value="DEAD/DEAH_RhlB"/>
</dbReference>
<dbReference type="PROSITE" id="PS00039">
    <property type="entry name" value="DEAD_ATP_HELICASE"/>
    <property type="match status" value="1"/>
</dbReference>
<evidence type="ECO:0000259" key="9">
    <source>
        <dbReference type="PROSITE" id="PS51192"/>
    </source>
</evidence>
<comment type="catalytic activity">
    <reaction evidence="7">
        <text>ATP + H2O = ADP + phosphate + H(+)</text>
        <dbReference type="Rhea" id="RHEA:13065"/>
        <dbReference type="ChEBI" id="CHEBI:15377"/>
        <dbReference type="ChEBI" id="CHEBI:15378"/>
        <dbReference type="ChEBI" id="CHEBI:30616"/>
        <dbReference type="ChEBI" id="CHEBI:43474"/>
        <dbReference type="ChEBI" id="CHEBI:456216"/>
        <dbReference type="EC" id="3.6.4.13"/>
    </reaction>
</comment>
<dbReference type="GO" id="GO:0003723">
    <property type="term" value="F:RNA binding"/>
    <property type="evidence" value="ECO:0007669"/>
    <property type="project" value="UniProtKB-UniRule"/>
</dbReference>
<comment type="caution">
    <text evidence="11">The sequence shown here is derived from an EMBL/GenBank/DDBJ whole genome shotgun (WGS) entry which is preliminary data.</text>
</comment>
<evidence type="ECO:0000313" key="11">
    <source>
        <dbReference type="EMBL" id="GBE60654.1"/>
    </source>
</evidence>
<dbReference type="InterPro" id="IPR014001">
    <property type="entry name" value="Helicase_ATP-bd"/>
</dbReference>
<keyword evidence="12" id="KW-1185">Reference proteome</keyword>
<dbReference type="PROSITE" id="PS51194">
    <property type="entry name" value="HELICASE_CTER"/>
    <property type="match status" value="1"/>
</dbReference>
<dbReference type="EMBL" id="BDSA01000002">
    <property type="protein sequence ID" value="GBE60654.1"/>
    <property type="molecule type" value="Genomic_DNA"/>
</dbReference>
<evidence type="ECO:0000256" key="7">
    <source>
        <dbReference type="RuleBase" id="RU365068"/>
    </source>
</evidence>
<keyword evidence="3 6" id="KW-0347">Helicase</keyword>
<dbReference type="SMART" id="SM00490">
    <property type="entry name" value="HELICc"/>
    <property type="match status" value="1"/>
</dbReference>
<dbReference type="InterPro" id="IPR011545">
    <property type="entry name" value="DEAD/DEAH_box_helicase_dom"/>
</dbReference>
<dbReference type="InterPro" id="IPR027417">
    <property type="entry name" value="P-loop_NTPase"/>
</dbReference>
<dbReference type="GeneID" id="39874424"/>
<feature type="compositionally biased region" description="Basic and acidic residues" evidence="8">
    <location>
        <begin position="674"/>
        <end position="688"/>
    </location>
</feature>
<feature type="compositionally biased region" description="Basic and acidic residues" evidence="8">
    <location>
        <begin position="702"/>
        <end position="716"/>
    </location>
</feature>
<comment type="domain">
    <text evidence="7">The Q motif is unique to and characteristic of the DEAD box family of RNA helicases and controls ATP binding and hydrolysis.</text>
</comment>
<evidence type="ECO:0000256" key="2">
    <source>
        <dbReference type="ARBA" id="ARBA00022801"/>
    </source>
</evidence>
<evidence type="ECO:0000256" key="4">
    <source>
        <dbReference type="ARBA" id="ARBA00022840"/>
    </source>
</evidence>
<dbReference type="GO" id="GO:0005524">
    <property type="term" value="F:ATP binding"/>
    <property type="evidence" value="ECO:0007669"/>
    <property type="project" value="UniProtKB-UniRule"/>
</dbReference>
<dbReference type="InterPro" id="IPR000629">
    <property type="entry name" value="RNA-helicase_DEAD-box_CS"/>
</dbReference>
<proteinExistence type="inferred from homology"/>
<comment type="function">
    <text evidence="7">RNA helicase.</text>
</comment>
<feature type="region of interest" description="Disordered" evidence="8">
    <location>
        <begin position="657"/>
        <end position="688"/>
    </location>
</feature>
<name>A0A2H6KCE8_9APIC</name>
<keyword evidence="1 6" id="KW-0547">Nucleotide-binding</keyword>
<evidence type="ECO:0000256" key="5">
    <source>
        <dbReference type="ARBA" id="ARBA00022884"/>
    </source>
</evidence>
<feature type="region of interest" description="Disordered" evidence="8">
    <location>
        <begin position="477"/>
        <end position="605"/>
    </location>
</feature>
<feature type="compositionally biased region" description="Basic and acidic residues" evidence="8">
    <location>
        <begin position="589"/>
        <end position="605"/>
    </location>
</feature>
<protein>
    <recommendedName>
        <fullName evidence="7">ATP-dependent RNA helicase</fullName>
        <ecNumber evidence="7">3.6.4.13</ecNumber>
    </recommendedName>
</protein>
<dbReference type="CDD" id="cd00268">
    <property type="entry name" value="DEADc"/>
    <property type="match status" value="1"/>
</dbReference>
<dbReference type="GO" id="GO:0003724">
    <property type="term" value="F:RNA helicase activity"/>
    <property type="evidence" value="ECO:0007669"/>
    <property type="project" value="UniProtKB-EC"/>
</dbReference>
<dbReference type="GO" id="GO:0016787">
    <property type="term" value="F:hydrolase activity"/>
    <property type="evidence" value="ECO:0007669"/>
    <property type="project" value="UniProtKB-KW"/>
</dbReference>
<feature type="domain" description="Helicase ATP-binding" evidence="9">
    <location>
        <begin position="47"/>
        <end position="226"/>
    </location>
</feature>
<evidence type="ECO:0000313" key="12">
    <source>
        <dbReference type="Proteomes" id="UP000236319"/>
    </source>
</evidence>
<keyword evidence="5 7" id="KW-0694">RNA-binding</keyword>
<comment type="similarity">
    <text evidence="6">Belongs to the DEAD box helicase family.</text>
</comment>
<dbReference type="CDD" id="cd18787">
    <property type="entry name" value="SF2_C_DEAD"/>
    <property type="match status" value="1"/>
</dbReference>
<feature type="compositionally biased region" description="Acidic residues" evidence="8">
    <location>
        <begin position="564"/>
        <end position="580"/>
    </location>
</feature>
<feature type="domain" description="Helicase C-terminal" evidence="10">
    <location>
        <begin position="254"/>
        <end position="413"/>
    </location>
</feature>
<organism evidence="11 12">
    <name type="scientific">Babesia ovata</name>
    <dbReference type="NCBI Taxonomy" id="189622"/>
    <lineage>
        <taxon>Eukaryota</taxon>
        <taxon>Sar</taxon>
        <taxon>Alveolata</taxon>
        <taxon>Apicomplexa</taxon>
        <taxon>Aconoidasida</taxon>
        <taxon>Piroplasmida</taxon>
        <taxon>Babesiidae</taxon>
        <taxon>Babesia</taxon>
    </lineage>
</organism>
<dbReference type="PROSITE" id="PS51192">
    <property type="entry name" value="HELICASE_ATP_BIND_1"/>
    <property type="match status" value="1"/>
</dbReference>
<dbReference type="Pfam" id="PF00271">
    <property type="entry name" value="Helicase_C"/>
    <property type="match status" value="1"/>
</dbReference>
<dbReference type="PANTHER" id="PTHR24031">
    <property type="entry name" value="RNA HELICASE"/>
    <property type="match status" value="1"/>
</dbReference>
<evidence type="ECO:0000256" key="8">
    <source>
        <dbReference type="SAM" id="MobiDB-lite"/>
    </source>
</evidence>
<sequence length="726" mass="81619">MENRKPADDEVELTSETFEDLDIDSRAKKVLKDKGYTYLTHVQSRVLPLALAGKNLIIQSPTGSGKTLCFLLPAVKLLFDEGYNGTFPADVSMLGCICLASTRELATQSAIQMNDLARPLGLKSGCCIGGIRDKYDKSNARRLQILTGTPGRVLSLLSNDSLNCTSNVKLLVLDEADRLLDSGFRNDILDIVSYIPPSTQILLFSATIKSSLQDLCDYLLRGKEYEYVCLGSDAALLSASKLRQEYIVVPMSLKLPALFHLLSKHQQKRFIVFLATCKQVRFVYETFKRLIPAVPMTEWHGKQSQLKRNEQFTRFAAKQNYGCIFTTDVGARGVDFPAVDYVIQLDIPDSVATYTHRVGRTGRLTVEGTRSFGCAFTIFCENETPLVDELKASGVKMHNFTKLLWPFLLRKENYVLQKLQSMLAKEAWLKEVAQRAVTAYMRYLTTRKSVTLSGQALVDAVKQMALASGLPMAPHIEVEEDSPTEKVSKLSKLKDKIRAKKRDNAAKGQASESNGHVFVEASSSSGSHADMDRSHKKGKQRMVTQSASDSNFDSSETSNHESSDDGSSDDSDGYDNELSEEASSAVTLEAKERSDSELFKRGSDERVEEDLRLYEERKAAEDREDVRLKSALTSTRKKLRLNRHGVAKIRGVETLRQSDQKHTMFDPDSDEEEVSRHEEAPPELDDMLREKETYIQSLSERLKAAKKDDHEWESRRRAERRAKRLK</sequence>
<dbReference type="EC" id="3.6.4.13" evidence="7"/>
<keyword evidence="4 6" id="KW-0067">ATP-binding</keyword>
<dbReference type="AlphaFoldDB" id="A0A2H6KCE8"/>